<organism evidence="3 4">
    <name type="scientific">Flavobacterium cheonhonense</name>
    <dbReference type="NCBI Taxonomy" id="706185"/>
    <lineage>
        <taxon>Bacteria</taxon>
        <taxon>Pseudomonadati</taxon>
        <taxon>Bacteroidota</taxon>
        <taxon>Flavobacteriia</taxon>
        <taxon>Flavobacteriales</taxon>
        <taxon>Flavobacteriaceae</taxon>
        <taxon>Flavobacterium</taxon>
    </lineage>
</organism>
<dbReference type="InterPro" id="IPR045474">
    <property type="entry name" value="GEVED"/>
</dbReference>
<dbReference type="Pfam" id="PF00041">
    <property type="entry name" value="fn3"/>
    <property type="match status" value="2"/>
</dbReference>
<evidence type="ECO:0000313" key="3">
    <source>
        <dbReference type="EMBL" id="GAA4038923.1"/>
    </source>
</evidence>
<keyword evidence="4" id="KW-1185">Reference proteome</keyword>
<protein>
    <recommendedName>
        <fullName evidence="2">Fibronectin type-III domain-containing protein</fullName>
    </recommendedName>
</protein>
<dbReference type="InterPro" id="IPR013783">
    <property type="entry name" value="Ig-like_fold"/>
</dbReference>
<name>A0ABP7UA81_9FLAO</name>
<dbReference type="Pfam" id="PF19081">
    <property type="entry name" value="Ig_7"/>
    <property type="match status" value="1"/>
</dbReference>
<feature type="domain" description="Fibronectin type-III" evidence="2">
    <location>
        <begin position="504"/>
        <end position="601"/>
    </location>
</feature>
<dbReference type="InterPro" id="IPR036116">
    <property type="entry name" value="FN3_sf"/>
</dbReference>
<accession>A0ABP7UA81</accession>
<dbReference type="InterPro" id="IPR003961">
    <property type="entry name" value="FN3_dom"/>
</dbReference>
<proteinExistence type="predicted"/>
<reference evidence="4" key="1">
    <citation type="journal article" date="2019" name="Int. J. Syst. Evol. Microbiol.">
        <title>The Global Catalogue of Microorganisms (GCM) 10K type strain sequencing project: providing services to taxonomists for standard genome sequencing and annotation.</title>
        <authorList>
            <consortium name="The Broad Institute Genomics Platform"/>
            <consortium name="The Broad Institute Genome Sequencing Center for Infectious Disease"/>
            <person name="Wu L."/>
            <person name="Ma J."/>
        </authorList>
    </citation>
    <scope>NUCLEOTIDE SEQUENCE [LARGE SCALE GENOMIC DNA]</scope>
    <source>
        <strain evidence="4">JCM 17064</strain>
    </source>
</reference>
<dbReference type="InterPro" id="IPR026444">
    <property type="entry name" value="Secre_tail"/>
</dbReference>
<dbReference type="Pfam" id="PF20009">
    <property type="entry name" value="GEVED"/>
    <property type="match status" value="1"/>
</dbReference>
<gene>
    <name evidence="3" type="ORF">GCM10022386_25900</name>
</gene>
<comment type="caution">
    <text evidence="3">The sequence shown here is derived from an EMBL/GenBank/DDBJ whole genome shotgun (WGS) entry which is preliminary data.</text>
</comment>
<feature type="domain" description="Fibronectin type-III" evidence="2">
    <location>
        <begin position="261"/>
        <end position="358"/>
    </location>
</feature>
<dbReference type="RefSeq" id="WP_324692085.1">
    <property type="nucleotide sequence ID" value="NZ_BAABCR010000021.1"/>
</dbReference>
<dbReference type="SUPFAM" id="SSF49265">
    <property type="entry name" value="Fibronectin type III"/>
    <property type="match status" value="1"/>
</dbReference>
<evidence type="ECO:0000256" key="1">
    <source>
        <dbReference type="ARBA" id="ARBA00022729"/>
    </source>
</evidence>
<dbReference type="SMART" id="SM00060">
    <property type="entry name" value="FN3"/>
    <property type="match status" value="2"/>
</dbReference>
<dbReference type="Gene3D" id="2.60.40.10">
    <property type="entry name" value="Immunoglobulins"/>
    <property type="match status" value="2"/>
</dbReference>
<dbReference type="CDD" id="cd00063">
    <property type="entry name" value="FN3"/>
    <property type="match status" value="2"/>
</dbReference>
<dbReference type="Proteomes" id="UP001500968">
    <property type="component" value="Unassembled WGS sequence"/>
</dbReference>
<evidence type="ECO:0000259" key="2">
    <source>
        <dbReference type="PROSITE" id="PS50853"/>
    </source>
</evidence>
<evidence type="ECO:0000313" key="4">
    <source>
        <dbReference type="Proteomes" id="UP001500968"/>
    </source>
</evidence>
<dbReference type="PROSITE" id="PS50853">
    <property type="entry name" value="FN3"/>
    <property type="match status" value="2"/>
</dbReference>
<dbReference type="InterPro" id="IPR044023">
    <property type="entry name" value="Ig_7"/>
</dbReference>
<sequence>MKKTTLLAKQGYTVLFKSWYAVFTLLLLFCSNLGLAQVTSYSFSQTADVYSPITGGTVLWTGYDGFDDNTTTITLPTAFVFQGVSYPSVFVSANGYVLFGSTTTTNTPISAGRNAVAAFAADLDAKAASAGTGTPEVRWEQVGSEFVLQWANVCRYAASGAGATSTENLNFQIRLNTSTGVVKIVYGACVDRVTPLTTVYPQVGLGGGSTTIYSNRTIAVGTGDWINSTAGTANNNTMAFNGSTVPSSGLTYTWTPPSCAAPTALTAGNLTFTSATISWTASVSAPANGYEYEVRTSGAAGSGAVGLVSSGTTSSLNAPISGLTANTTYSFYVRSNCGSGNFSAWSSSTFYTGHCVPSSTSNATYINNFSTTGGSTNISNLASGYTATGYQDNYTTATVSQYATGTINFASDIVGGTLGTSIWVDWNNDLVFDNTTERVFVTTAFGGNQVGSFVVPNGTPLGDYRLRIRVDFNAIAPDACASTNTRTEAEDYKLTVIAQPSCLAPTGLTINNVTATGATFNWTGSVSTNNGYDYYYSTSNTAPTSGTTPSDSVGQGVVTATVSGLTPSTDYFVWIRTNCDANGLSDWTSVPVTFKTLCNPPVITATTPGSVCGQGTVNLSATSNEGTITWYAAQTGGLALATGGSFTTPSINTTTSYWAQASTGVTQSSGKSAPPASATGTTLANWGIVFNATESLNLQSVSLYSTTAGTVNIKVTNAALTELYATGDVAVAAGGTTTPNVIPLNFTVPAGTGYRILVKAYTGVNLIRDSSTLAFPYVGTDGKVTVTSSEWGGTTTGTYYYFYDLKYNQGCTSARTEVVASVVAAPALTVSTNNTAGVCQGQSSSPVTLTAGGTDYNTFTWSPSTNVTGDAVNGWIFNPSTTTNYTLTATQSSGALCSTNTNVTVNINQNPVVAASATENTICEGSSTVLNSTVTGTLAVGNATTLTSATSQPTAFCNRWAQYWNQTVFTAAELQALGLSAGNITSIAYNITTLGSGTNVTNFSISIGTTANTALTAFQTTGLTTVYGPSTYNHQVGLNTITFATPYYWDGVSNIIVDIRQNGADSTNNAITYFTATTANTTISAVTSTTLATNSLQNLVTAGTVVPAASTQRLNVVFGGQLAPAPFGLTWSWNPGALSGESVTVAPTANTTYTVRGTNPNSGCFGEATVAVVVNTVATPTGNPTQIFNVNDPAEATIASLVVTGDNLTWFASEDDAIDNLNPLATGTQLVSGTTYYVVNTSTQGCRSAAFAVTVTVTLGNDSFDLAGLKLYPNPVNSLLNVDYTDTITAIEVFNIVGQKVTAKNVNALSTTVDMSNLAAGTYFVKVQTANAARTIKVVKN</sequence>
<dbReference type="Pfam" id="PF18962">
    <property type="entry name" value="Por_Secre_tail"/>
    <property type="match status" value="1"/>
</dbReference>
<dbReference type="EMBL" id="BAABCR010000021">
    <property type="protein sequence ID" value="GAA4038923.1"/>
    <property type="molecule type" value="Genomic_DNA"/>
</dbReference>
<keyword evidence="1" id="KW-0732">Signal</keyword>
<dbReference type="NCBIfam" id="TIGR04183">
    <property type="entry name" value="Por_Secre_tail"/>
    <property type="match status" value="1"/>
</dbReference>